<name>A0A8S1PSB1_9CILI</name>
<feature type="coiled-coil region" evidence="1">
    <location>
        <begin position="878"/>
        <end position="1569"/>
    </location>
</feature>
<dbReference type="OrthoDB" id="343070at2759"/>
<keyword evidence="3" id="KW-1185">Reference proteome</keyword>
<feature type="coiled-coil region" evidence="1">
    <location>
        <begin position="447"/>
        <end position="545"/>
    </location>
</feature>
<dbReference type="PANTHER" id="PTHR10337">
    <property type="entry name" value="SHC TRANSFORMING PROTEIN"/>
    <property type="match status" value="1"/>
</dbReference>
<evidence type="ECO:0000256" key="1">
    <source>
        <dbReference type="SAM" id="Coils"/>
    </source>
</evidence>
<organism evidence="2 3">
    <name type="scientific">Paramecium sonneborni</name>
    <dbReference type="NCBI Taxonomy" id="65129"/>
    <lineage>
        <taxon>Eukaryota</taxon>
        <taxon>Sar</taxon>
        <taxon>Alveolata</taxon>
        <taxon>Ciliophora</taxon>
        <taxon>Intramacronucleata</taxon>
        <taxon>Oligohymenophorea</taxon>
        <taxon>Peniculida</taxon>
        <taxon>Parameciidae</taxon>
        <taxon>Paramecium</taxon>
    </lineage>
</organism>
<dbReference type="Proteomes" id="UP000692954">
    <property type="component" value="Unassembled WGS sequence"/>
</dbReference>
<evidence type="ECO:0000313" key="3">
    <source>
        <dbReference type="Proteomes" id="UP000692954"/>
    </source>
</evidence>
<dbReference type="EMBL" id="CAJJDN010000086">
    <property type="protein sequence ID" value="CAD8106055.1"/>
    <property type="molecule type" value="Genomic_DNA"/>
</dbReference>
<accession>A0A8S1PSB1</accession>
<feature type="coiled-coil region" evidence="1">
    <location>
        <begin position="1740"/>
        <end position="1812"/>
    </location>
</feature>
<keyword evidence="1" id="KW-0175">Coiled coil</keyword>
<feature type="coiled-coil region" evidence="1">
    <location>
        <begin position="135"/>
        <end position="185"/>
    </location>
</feature>
<dbReference type="InterPro" id="IPR051235">
    <property type="entry name" value="CEP152/SHC-Transforming"/>
</dbReference>
<evidence type="ECO:0000313" key="2">
    <source>
        <dbReference type="EMBL" id="CAD8106055.1"/>
    </source>
</evidence>
<feature type="coiled-coil region" evidence="1">
    <location>
        <begin position="708"/>
        <end position="749"/>
    </location>
</feature>
<protein>
    <submittedName>
        <fullName evidence="2">Uncharacterized protein</fullName>
    </submittedName>
</protein>
<dbReference type="PANTHER" id="PTHR10337:SF6">
    <property type="entry name" value="CENTROSOMAL PROTEIN OF 152 KDA"/>
    <property type="match status" value="1"/>
</dbReference>
<gene>
    <name evidence="2" type="ORF">PSON_ATCC_30995.1.T0860004</name>
</gene>
<proteinExistence type="predicted"/>
<reference evidence="2" key="1">
    <citation type="submission" date="2021-01" db="EMBL/GenBank/DDBJ databases">
        <authorList>
            <consortium name="Genoscope - CEA"/>
            <person name="William W."/>
        </authorList>
    </citation>
    <scope>NUCLEOTIDE SEQUENCE</scope>
</reference>
<sequence length="1896" mass="226157">MQRTLEQRQTTEQIRRNNNQNNADLLLSVYELTARSSLQIGQRPRQQSQSREKYKFKQCEQKKVDLMSISSPGSQKKLPLSPQLKLQSPREPGLIFNLIRAANNAIENNTDDKIIRNYMQIRTQVEMRMDVLESADSLAVQLEKFKQENDTLRKRVSENINSQSLSNLAQLKMQLQKAEKKAESRKVCIKKLYQLLDKSEKELELYKSGKKSAKTSFSKKNELNEILNGAYPKNKENIPETYEPMLLSLIKDLDQKNYEAIENLSRNNSLNGDAENEKNTLIQNSLKSFKLMCEQKEEIIKYSAQICENNQDLWKKFLEIDLTCQKQISTLRQAISELETNIKSYYQYLNKIGHHSALKFQDAYQFQGVIGDSIAKWLKQLGEIQEIINQRESEQYEFQQFQETLVMRLKEIIQNNKIIHKQNDFKGLLDAINDKLFNQSEEILIINKELNNTHIKTKQQIEELQSKFKLEFSNYDLQIKNYKELYDQLSNTNKELLLKNESLSVEFNRQTQISVSALQNKQQEIINLNEQTKKLKEDITKSQDLKLTYNEQQTQICQLKKEIERLNQVILQNQLKSTQQEESLQTIIEQNKSEITRLHQLIIDLHSQIEQSDNQIQLLKEAEQIIKDKNIKDNLLNQEKIKKLQEIISNKEIEHQALEEEYKAIQSQNVEFYSQQQQDQDMIKLMKKDFQKNQEHYEQKINEFIKLSEKQLSEIRDLSEKYQQTEEERRNQDETISKLKKEVHKQTNDNQKQIKTLQDQQKQSQDILQQKISSFEKLNEQNQIIIGEQKKLLHESQAQLQKVNLENEALLQNNSESMQSMKNQYELQALELNQTKQVVLEQQELIQNQQILYQDSQQECFKYKKQIEQQEIVNKQNQSELNKTIQDQSNLINQLKSNIEAFDKKLMEKNTLIEQSNLTLCENQAKIEQLILQSKELNNVIEQNQKTIQNLQSQLLNEQKQYEIELQKLKNQCQKVQEQNSLETESRIFETNKQIQELQQQILQERDQYQNDIKQYQNQIQINQNNFDQVLQQKEKLVNQVNQQMEQQIQRKEEEKQNLIEQIGVFENKIIQLEQKNKDIYQQSQSNQQLYRQLIQQLETLQQESQNEQQKWKEQLLQKDEKIRIIEINYKQEVSKLNDQLKQTSLKAKQIEQDQLKLIDSEQIKDQEILKLKESLKQKQQEIDSIDKLLNDEVFHNEELNGKLMLVSKETSLYKDQNKELQSQISQQQEQNQKSINNLTQKINEQDSLIRQFKTQVKDLESKMSLQQSEIIQQQQDLFNKKQQELEKNQNELLLIKNEQIQKQNKIDDQSNQIKYLNEEIENKNQLIKDLEDSVCRQYEIINKIKNENKQQQDEMDKLQIQIKDYEQQIQNQLELLNNQQNSLIKLEQDNNEKLNALSKTSNLQVELMYQIQQMEKSQIENEKGREELQEKNENLIDIIKTQQTTYQQLDDQFQCREKELLEQGVLIEQYQQQVLQLNEELAKTMEEKSQQNLKIHQMRTNIERIQQDSEIKNIQLQNSYLEQQNQKQELDSKMNELENENKELFMRLNEFQEENNDLLEQLRKRENEYRLKIFEIGEKNRIEYEEQSKINQILQQELSIQEVNEENVINALAQIKNEFQELLDKQSQYSTLIFQLYSELLTEDEEEDVEKQIQVISNEIVGLMDIRDKYKKIQNEFDGEGDILIKIKELKQNEQKKQNNNLQDIKSIEAYSQLLDGLMQEFLHNRVNLTMQSMKSLLTEQQRQNVNDYRKKIGELQNKLLQAEKQQKCIDDTKFNLQQYQQIVDKSEQKAMHYEMECKKLVQQLQEIKQKMPQRLSLNDLDQDQSEQHSLNILNFSLRQEILYGDDSFFDNISQIQDDEVHKKCQQQIYNLVEECQLLQEQLNMQREDKNIEIK</sequence>
<comment type="caution">
    <text evidence="2">The sequence shown here is derived from an EMBL/GenBank/DDBJ whole genome shotgun (WGS) entry which is preliminary data.</text>
</comment>
<feature type="coiled-coil region" evidence="1">
    <location>
        <begin position="602"/>
        <end position="668"/>
    </location>
</feature>